<dbReference type="Proteomes" id="UP000678393">
    <property type="component" value="Unassembled WGS sequence"/>
</dbReference>
<sequence length="352" mass="39551">TIVCHTRSPREDRLILGLSDASLVMYDDYRKATVLIRASVPPTSIAWHPGGTLLLVASSRGDIQLFDKALSSLGIQLVSEEPSAEKYLRLGKYIRTSTALKDINWCPFSPHSCEFVTSSMDALFIAFSRGPIGLMQFHLGVRSQDRFSCVDLVKEYIKHKQIDEAVSLLSSINWDVEGQACYSCLSAIMNHLLRIPLNAEREDQIQTALATFYAPKPPISEDTILEYRDAVSQLARRFFHHLLRYVRFDKAFLLAVDIGARDLFMDIHYMAADKGEIALAEVAKRKAHEIEFDGLDSIDSFEDDSYVNHPAHNGSRTGHMDGAVVDQVDDVFIFATIVLSVGLLERNLKWLN</sequence>
<keyword evidence="9" id="KW-0969">Cilium</keyword>
<evidence type="ECO:0000256" key="10">
    <source>
        <dbReference type="ARBA" id="ARBA00023136"/>
    </source>
</evidence>
<accession>A0A8S3ZJN5</accession>
<dbReference type="GO" id="GO:0044782">
    <property type="term" value="P:cilium organization"/>
    <property type="evidence" value="ECO:0007669"/>
    <property type="project" value="TreeGrafter"/>
</dbReference>
<dbReference type="GO" id="GO:0007399">
    <property type="term" value="P:nervous system development"/>
    <property type="evidence" value="ECO:0007669"/>
    <property type="project" value="TreeGrafter"/>
</dbReference>
<dbReference type="EMBL" id="CAJHNH020002883">
    <property type="protein sequence ID" value="CAG5127985.1"/>
    <property type="molecule type" value="Genomic_DNA"/>
</dbReference>
<evidence type="ECO:0000256" key="1">
    <source>
        <dbReference type="ARBA" id="ARBA00004236"/>
    </source>
</evidence>
<feature type="non-terminal residue" evidence="13">
    <location>
        <position position="1"/>
    </location>
</feature>
<evidence type="ECO:0000256" key="6">
    <source>
        <dbReference type="ARBA" id="ARBA00022574"/>
    </source>
</evidence>
<dbReference type="GO" id="GO:0005886">
    <property type="term" value="C:plasma membrane"/>
    <property type="evidence" value="ECO:0007669"/>
    <property type="project" value="UniProtKB-SubCell"/>
</dbReference>
<keyword evidence="7" id="KW-0677">Repeat</keyword>
<dbReference type="Gene3D" id="2.130.10.10">
    <property type="entry name" value="YVTN repeat-like/Quinoprotein amine dehydrogenase"/>
    <property type="match status" value="1"/>
</dbReference>
<evidence type="ECO:0000256" key="4">
    <source>
        <dbReference type="ARBA" id="ARBA00022475"/>
    </source>
</evidence>
<keyword evidence="6" id="KW-0853">WD repeat</keyword>
<feature type="non-terminal residue" evidence="13">
    <location>
        <position position="352"/>
    </location>
</feature>
<dbReference type="OrthoDB" id="10013020at2759"/>
<keyword evidence="12" id="KW-0966">Cell projection</keyword>
<evidence type="ECO:0000313" key="13">
    <source>
        <dbReference type="EMBL" id="CAG5127985.1"/>
    </source>
</evidence>
<comment type="similarity">
    <text evidence="3">Belongs to the WD repeat fritz family.</text>
</comment>
<proteinExistence type="inferred from homology"/>
<protein>
    <submittedName>
        <fullName evidence="13">Uncharacterized protein</fullName>
    </submittedName>
</protein>
<evidence type="ECO:0000256" key="2">
    <source>
        <dbReference type="ARBA" id="ARBA00004430"/>
    </source>
</evidence>
<keyword evidence="11" id="KW-0206">Cytoskeleton</keyword>
<keyword evidence="14" id="KW-1185">Reference proteome</keyword>
<dbReference type="PANTHER" id="PTHR13667">
    <property type="entry name" value="HOMOLOC-13"/>
    <property type="match status" value="1"/>
</dbReference>
<organism evidence="13 14">
    <name type="scientific">Candidula unifasciata</name>
    <dbReference type="NCBI Taxonomy" id="100452"/>
    <lineage>
        <taxon>Eukaryota</taxon>
        <taxon>Metazoa</taxon>
        <taxon>Spiralia</taxon>
        <taxon>Lophotrochozoa</taxon>
        <taxon>Mollusca</taxon>
        <taxon>Gastropoda</taxon>
        <taxon>Heterobranchia</taxon>
        <taxon>Euthyneura</taxon>
        <taxon>Panpulmonata</taxon>
        <taxon>Eupulmonata</taxon>
        <taxon>Stylommatophora</taxon>
        <taxon>Helicina</taxon>
        <taxon>Helicoidea</taxon>
        <taxon>Geomitridae</taxon>
        <taxon>Candidula</taxon>
    </lineage>
</organism>
<dbReference type="Pfam" id="PF11768">
    <property type="entry name" value="Frtz"/>
    <property type="match status" value="1"/>
</dbReference>
<dbReference type="AlphaFoldDB" id="A0A8S3ZJN5"/>
<evidence type="ECO:0000256" key="11">
    <source>
        <dbReference type="ARBA" id="ARBA00023212"/>
    </source>
</evidence>
<dbReference type="SUPFAM" id="SSF117289">
    <property type="entry name" value="Nucleoporin domain"/>
    <property type="match status" value="1"/>
</dbReference>
<evidence type="ECO:0000256" key="7">
    <source>
        <dbReference type="ARBA" id="ARBA00022737"/>
    </source>
</evidence>
<keyword evidence="10" id="KW-0472">Membrane</keyword>
<keyword evidence="8" id="KW-0970">Cilium biogenesis/degradation</keyword>
<dbReference type="GO" id="GO:0097541">
    <property type="term" value="C:axonemal basal plate"/>
    <property type="evidence" value="ECO:0007669"/>
    <property type="project" value="TreeGrafter"/>
</dbReference>
<reference evidence="13" key="1">
    <citation type="submission" date="2021-04" db="EMBL/GenBank/DDBJ databases">
        <authorList>
            <consortium name="Molecular Ecology Group"/>
        </authorList>
    </citation>
    <scope>NUCLEOTIDE SEQUENCE</scope>
</reference>
<name>A0A8S3ZJN5_9EUPU</name>
<evidence type="ECO:0000256" key="3">
    <source>
        <dbReference type="ARBA" id="ARBA00006059"/>
    </source>
</evidence>
<evidence type="ECO:0000256" key="5">
    <source>
        <dbReference type="ARBA" id="ARBA00022490"/>
    </source>
</evidence>
<keyword evidence="5" id="KW-0963">Cytoplasm</keyword>
<evidence type="ECO:0000256" key="12">
    <source>
        <dbReference type="ARBA" id="ARBA00023273"/>
    </source>
</evidence>
<dbReference type="InterPro" id="IPR015943">
    <property type="entry name" value="WD40/YVTN_repeat-like_dom_sf"/>
</dbReference>
<dbReference type="InterPro" id="IPR024511">
    <property type="entry name" value="Frtz"/>
</dbReference>
<comment type="subcellular location">
    <subcellularLocation>
        <location evidence="1">Cell membrane</location>
    </subcellularLocation>
    <subcellularLocation>
        <location evidence="2">Cytoplasm</location>
        <location evidence="2">Cytoskeleton</location>
        <location evidence="2">Cilium axoneme</location>
    </subcellularLocation>
</comment>
<gene>
    <name evidence="13" type="ORF">CUNI_LOCUS13543</name>
</gene>
<dbReference type="GO" id="GO:0045184">
    <property type="term" value="P:establishment of protein localization"/>
    <property type="evidence" value="ECO:0007669"/>
    <property type="project" value="TreeGrafter"/>
</dbReference>
<dbReference type="PANTHER" id="PTHR13667:SF5">
    <property type="entry name" value="WD REPEAT-CONTAINING AND PLANAR CELL POLARITY EFFECTOR PROTEIN FRITZ HOMOLOG"/>
    <property type="match status" value="1"/>
</dbReference>
<keyword evidence="4" id="KW-1003">Cell membrane</keyword>
<evidence type="ECO:0000256" key="9">
    <source>
        <dbReference type="ARBA" id="ARBA00023069"/>
    </source>
</evidence>
<comment type="caution">
    <text evidence="13">The sequence shown here is derived from an EMBL/GenBank/DDBJ whole genome shotgun (WGS) entry which is preliminary data.</text>
</comment>
<evidence type="ECO:0000256" key="8">
    <source>
        <dbReference type="ARBA" id="ARBA00022794"/>
    </source>
</evidence>
<evidence type="ECO:0000313" key="14">
    <source>
        <dbReference type="Proteomes" id="UP000678393"/>
    </source>
</evidence>